<evidence type="ECO:0000313" key="2">
    <source>
        <dbReference type="Proteomes" id="UP000030853"/>
    </source>
</evidence>
<gene>
    <name evidence="1" type="ORF">QU24_26855</name>
</gene>
<dbReference type="Proteomes" id="UP000030853">
    <property type="component" value="Unassembled WGS sequence"/>
</dbReference>
<organism evidence="1 2">
    <name type="scientific">Pantoea rodasii</name>
    <dbReference type="NCBI Taxonomy" id="1076549"/>
    <lineage>
        <taxon>Bacteria</taxon>
        <taxon>Pseudomonadati</taxon>
        <taxon>Pseudomonadota</taxon>
        <taxon>Gammaproteobacteria</taxon>
        <taxon>Enterobacterales</taxon>
        <taxon>Erwiniaceae</taxon>
        <taxon>Pantoea</taxon>
    </lineage>
</organism>
<reference evidence="1 2" key="1">
    <citation type="submission" date="2014-11" db="EMBL/GenBank/DDBJ databases">
        <title>Genome sequencing of Pantoea rodasii ND03.</title>
        <authorList>
            <person name="Muhamad Yunos N.Y."/>
            <person name="Chan K.-G."/>
        </authorList>
    </citation>
    <scope>NUCLEOTIDE SEQUENCE [LARGE SCALE GENOMIC DNA]</scope>
    <source>
        <strain evidence="1 2">ND03</strain>
    </source>
</reference>
<dbReference type="AlphaFoldDB" id="A0A0B1QW16"/>
<evidence type="ECO:0000313" key="1">
    <source>
        <dbReference type="EMBL" id="KHJ65008.1"/>
    </source>
</evidence>
<dbReference type="EMBL" id="JTJJ01000201">
    <property type="protein sequence ID" value="KHJ65008.1"/>
    <property type="molecule type" value="Genomic_DNA"/>
</dbReference>
<comment type="caution">
    <text evidence="1">The sequence shown here is derived from an EMBL/GenBank/DDBJ whole genome shotgun (WGS) entry which is preliminary data.</text>
</comment>
<protein>
    <submittedName>
        <fullName evidence="1">Uncharacterized protein</fullName>
    </submittedName>
</protein>
<accession>A0A0B1QW16</accession>
<proteinExistence type="predicted"/>
<dbReference type="RefSeq" id="WP_039337531.1">
    <property type="nucleotide sequence ID" value="NZ_JTJJ01000201.1"/>
</dbReference>
<name>A0A0B1QW16_9GAMM</name>
<sequence>MPDNDYDQNQMIIGEAAVHLAMNNADITVGSLIRELAEMAAAEKNPARCVQIRGAKRWLRGFESLPGNRDELRWITAAGRGFSALKTLLRLSG</sequence>